<dbReference type="PANTHER" id="PTHR37816">
    <property type="entry name" value="YALI0E33011P"/>
    <property type="match status" value="1"/>
</dbReference>
<dbReference type="Proteomes" id="UP001597109">
    <property type="component" value="Unassembled WGS sequence"/>
</dbReference>
<organism evidence="1 2">
    <name type="scientific">Metaplanococcus flavidus</name>
    <dbReference type="NCBI Taxonomy" id="569883"/>
    <lineage>
        <taxon>Bacteria</taxon>
        <taxon>Bacillati</taxon>
        <taxon>Bacillota</taxon>
        <taxon>Bacilli</taxon>
        <taxon>Bacillales</taxon>
        <taxon>Caryophanaceae</taxon>
        <taxon>Metaplanococcus</taxon>
    </lineage>
</organism>
<dbReference type="InterPro" id="IPR027417">
    <property type="entry name" value="P-loop_NTPase"/>
</dbReference>
<dbReference type="RefSeq" id="WP_144838344.1">
    <property type="nucleotide sequence ID" value="NZ_JBHTKI010000022.1"/>
</dbReference>
<protein>
    <submittedName>
        <fullName evidence="1">AAA family ATPase</fullName>
    </submittedName>
</protein>
<sequence length="170" mass="20127">MENEIPKRIHIIGSVGSGKTTFAKKLSAKLNIPCYELDNVVRERKETGDIMRTEEKRDAYLAEIIQTDSWIVEGVHHKWVLQSFQKADVIVFLDIGIAIRRRRIIKRYFRQKTGLEKANYNPTLEILKRLYNYNTVFEYERKPEIFKMLRPFESKLVVLKSTAEILDFFK</sequence>
<dbReference type="InterPro" id="IPR052922">
    <property type="entry name" value="Cytidylate_Kinase-2"/>
</dbReference>
<dbReference type="EMBL" id="JBHTKI010000022">
    <property type="protein sequence ID" value="MFD1032521.1"/>
    <property type="molecule type" value="Genomic_DNA"/>
</dbReference>
<proteinExistence type="predicted"/>
<keyword evidence="2" id="KW-1185">Reference proteome</keyword>
<reference evidence="2" key="1">
    <citation type="journal article" date="2019" name="Int. J. Syst. Evol. Microbiol.">
        <title>The Global Catalogue of Microorganisms (GCM) 10K type strain sequencing project: providing services to taxonomists for standard genome sequencing and annotation.</title>
        <authorList>
            <consortium name="The Broad Institute Genomics Platform"/>
            <consortium name="The Broad Institute Genome Sequencing Center for Infectious Disease"/>
            <person name="Wu L."/>
            <person name="Ma J."/>
        </authorList>
    </citation>
    <scope>NUCLEOTIDE SEQUENCE [LARGE SCALE GENOMIC DNA]</scope>
    <source>
        <strain evidence="2">CCUG 56756</strain>
    </source>
</reference>
<evidence type="ECO:0000313" key="2">
    <source>
        <dbReference type="Proteomes" id="UP001597109"/>
    </source>
</evidence>
<comment type="caution">
    <text evidence="1">The sequence shown here is derived from an EMBL/GenBank/DDBJ whole genome shotgun (WGS) entry which is preliminary data.</text>
</comment>
<evidence type="ECO:0000313" key="1">
    <source>
        <dbReference type="EMBL" id="MFD1032521.1"/>
    </source>
</evidence>
<accession>A0ABW3LGI4</accession>
<gene>
    <name evidence="1" type="ORF">ACFQ1X_13860</name>
</gene>
<dbReference type="Gene3D" id="3.40.50.300">
    <property type="entry name" value="P-loop containing nucleotide triphosphate hydrolases"/>
    <property type="match status" value="1"/>
</dbReference>
<name>A0ABW3LGI4_9BACL</name>
<dbReference type="SUPFAM" id="SSF52540">
    <property type="entry name" value="P-loop containing nucleoside triphosphate hydrolases"/>
    <property type="match status" value="1"/>
</dbReference>
<dbReference type="Pfam" id="PF13238">
    <property type="entry name" value="AAA_18"/>
    <property type="match status" value="1"/>
</dbReference>
<dbReference type="PANTHER" id="PTHR37816:SF2">
    <property type="entry name" value="DNA TOPOLOGY MODULATION PROTEIN FLAR-RELATED PROTEIN"/>
    <property type="match status" value="1"/>
</dbReference>